<reference evidence="3 4" key="1">
    <citation type="submission" date="2014-04" db="EMBL/GenBank/DDBJ databases">
        <authorList>
            <consortium name="DOE Joint Genome Institute"/>
            <person name="Kuo A."/>
            <person name="Kohler A."/>
            <person name="Costa M.D."/>
            <person name="Nagy L.G."/>
            <person name="Floudas D."/>
            <person name="Copeland A."/>
            <person name="Barry K.W."/>
            <person name="Cichocki N."/>
            <person name="Veneault-Fourrey C."/>
            <person name="LaButti K."/>
            <person name="Lindquist E.A."/>
            <person name="Lipzen A."/>
            <person name="Lundell T."/>
            <person name="Morin E."/>
            <person name="Murat C."/>
            <person name="Sun H."/>
            <person name="Tunlid A."/>
            <person name="Henrissat B."/>
            <person name="Grigoriev I.V."/>
            <person name="Hibbett D.S."/>
            <person name="Martin F."/>
            <person name="Nordberg H.P."/>
            <person name="Cantor M.N."/>
            <person name="Hua S.X."/>
        </authorList>
    </citation>
    <scope>NUCLEOTIDE SEQUENCE [LARGE SCALE GENOMIC DNA]</scope>
    <source>
        <strain evidence="3 4">Marx 270</strain>
    </source>
</reference>
<evidence type="ECO:0000313" key="3">
    <source>
        <dbReference type="EMBL" id="KIO05556.1"/>
    </source>
</evidence>
<protein>
    <submittedName>
        <fullName evidence="3">Uncharacterized protein</fullName>
    </submittedName>
</protein>
<name>A0A0C3PC27_PISTI</name>
<dbReference type="STRING" id="870435.A0A0C3PC27"/>
<feature type="compositionally biased region" description="Basic residues" evidence="2">
    <location>
        <begin position="190"/>
        <end position="202"/>
    </location>
</feature>
<evidence type="ECO:0000256" key="1">
    <source>
        <dbReference type="SAM" id="Coils"/>
    </source>
</evidence>
<keyword evidence="1" id="KW-0175">Coiled coil</keyword>
<proteinExistence type="predicted"/>
<dbReference type="HOGENOM" id="CLU_048923_0_0_1"/>
<feature type="coiled-coil region" evidence="1">
    <location>
        <begin position="42"/>
        <end position="111"/>
    </location>
</feature>
<sequence length="347" mass="38682">MSNSRLIIATDNNNEGCAIIDWTQVPNDEIRYDTDDKEEVMKAKLKERKRHKAAEQAQQEEQAWLEAKRVAREQAKAERAEREKAKAKKAVQEVEERRVCEEEERWEAECKCKAEASKSDEAGTGGASGEARGEVKRVVMDPSCTHCTQAQVTCKFLVDSNKKQVVCVCCNLSKGKCQWPGDGKDAKASPKARRVDKGKKQKANKETPEPGPSKKKSKAVAKPLEELDIDEDEAGGSRLRGPSVTVFSGLEDKLKHLIDVMELIANNLVGLFEAHETMAENSGRITDALEAMLNESYSFRMAMSPLDLGSSELNSNELHKEADWLKAHSEEEEEESGREDETMAEAK</sequence>
<organism evidence="3 4">
    <name type="scientific">Pisolithus tinctorius Marx 270</name>
    <dbReference type="NCBI Taxonomy" id="870435"/>
    <lineage>
        <taxon>Eukaryota</taxon>
        <taxon>Fungi</taxon>
        <taxon>Dikarya</taxon>
        <taxon>Basidiomycota</taxon>
        <taxon>Agaricomycotina</taxon>
        <taxon>Agaricomycetes</taxon>
        <taxon>Agaricomycetidae</taxon>
        <taxon>Boletales</taxon>
        <taxon>Sclerodermatineae</taxon>
        <taxon>Pisolithaceae</taxon>
        <taxon>Pisolithus</taxon>
    </lineage>
</organism>
<feature type="region of interest" description="Disordered" evidence="2">
    <location>
        <begin position="325"/>
        <end position="347"/>
    </location>
</feature>
<dbReference type="InParanoid" id="A0A0C3PC27"/>
<dbReference type="Proteomes" id="UP000054217">
    <property type="component" value="Unassembled WGS sequence"/>
</dbReference>
<keyword evidence="4" id="KW-1185">Reference proteome</keyword>
<dbReference type="AlphaFoldDB" id="A0A0C3PC27"/>
<feature type="region of interest" description="Disordered" evidence="2">
    <location>
        <begin position="180"/>
        <end position="236"/>
    </location>
</feature>
<evidence type="ECO:0000313" key="4">
    <source>
        <dbReference type="Proteomes" id="UP000054217"/>
    </source>
</evidence>
<accession>A0A0C3PC27</accession>
<dbReference type="EMBL" id="KN831966">
    <property type="protein sequence ID" value="KIO05556.1"/>
    <property type="molecule type" value="Genomic_DNA"/>
</dbReference>
<reference evidence="4" key="2">
    <citation type="submission" date="2015-01" db="EMBL/GenBank/DDBJ databases">
        <title>Evolutionary Origins and Diversification of the Mycorrhizal Mutualists.</title>
        <authorList>
            <consortium name="DOE Joint Genome Institute"/>
            <consortium name="Mycorrhizal Genomics Consortium"/>
            <person name="Kohler A."/>
            <person name="Kuo A."/>
            <person name="Nagy L.G."/>
            <person name="Floudas D."/>
            <person name="Copeland A."/>
            <person name="Barry K.W."/>
            <person name="Cichocki N."/>
            <person name="Veneault-Fourrey C."/>
            <person name="LaButti K."/>
            <person name="Lindquist E.A."/>
            <person name="Lipzen A."/>
            <person name="Lundell T."/>
            <person name="Morin E."/>
            <person name="Murat C."/>
            <person name="Riley R."/>
            <person name="Ohm R."/>
            <person name="Sun H."/>
            <person name="Tunlid A."/>
            <person name="Henrissat B."/>
            <person name="Grigoriev I.V."/>
            <person name="Hibbett D.S."/>
            <person name="Martin F."/>
        </authorList>
    </citation>
    <scope>NUCLEOTIDE SEQUENCE [LARGE SCALE GENOMIC DNA]</scope>
    <source>
        <strain evidence="4">Marx 270</strain>
    </source>
</reference>
<gene>
    <name evidence="3" type="ORF">M404DRAFT_25271</name>
</gene>
<evidence type="ECO:0000256" key="2">
    <source>
        <dbReference type="SAM" id="MobiDB-lite"/>
    </source>
</evidence>